<feature type="region of interest" description="Disordered" evidence="1">
    <location>
        <begin position="63"/>
        <end position="89"/>
    </location>
</feature>
<protein>
    <submittedName>
        <fullName evidence="2">Uncharacterized protein</fullName>
    </submittedName>
</protein>
<dbReference type="EMBL" id="FRFE01000037">
    <property type="protein sequence ID" value="SHO52542.1"/>
    <property type="molecule type" value="Genomic_DNA"/>
</dbReference>
<reference evidence="2 3" key="1">
    <citation type="submission" date="2016-12" db="EMBL/GenBank/DDBJ databases">
        <authorList>
            <person name="Song W.-J."/>
            <person name="Kurnit D.M."/>
        </authorList>
    </citation>
    <scope>NUCLEOTIDE SEQUENCE [LARGE SCALE GENOMIC DNA]</scope>
    <source>
        <strain evidence="2 3">DSM 18488</strain>
    </source>
</reference>
<keyword evidence="3" id="KW-1185">Reference proteome</keyword>
<dbReference type="Proteomes" id="UP000184603">
    <property type="component" value="Unassembled WGS sequence"/>
</dbReference>
<dbReference type="SUPFAM" id="SSF53850">
    <property type="entry name" value="Periplasmic binding protein-like II"/>
    <property type="match status" value="1"/>
</dbReference>
<dbReference type="AlphaFoldDB" id="A0A1M7YIV5"/>
<evidence type="ECO:0000313" key="3">
    <source>
        <dbReference type="Proteomes" id="UP000184603"/>
    </source>
</evidence>
<dbReference type="Gene3D" id="3.40.190.10">
    <property type="entry name" value="Periplasmic binding protein-like II"/>
    <property type="match status" value="2"/>
</dbReference>
<name>A0A1M7YIV5_9BACT</name>
<gene>
    <name evidence="2" type="ORF">SAMN02745220_04612</name>
</gene>
<accession>A0A1M7YIV5</accession>
<sequence length="248" mass="27153">MNHAKHVTVELIVLLLLFHISPGICAGKTNTGFTTQELAWIKAHPSLRLAVSGVPAPISFWGDATAPAPPPPLPAQEQRPNNPVPPDQKKLISYYRGPAPPPGQLEMHQKQDDLIHVSEAQQDMFKGVAADYLQEITAITGIRFHVVLAAQHNHQVLHEALINGRADIMPSVILGNSPSDHPELFRSHSYIEVPVVIVTRKETAYIDDLETLKSMRVAGVLSIESKWVQLGGFPPPLPISAQKRVFAA</sequence>
<evidence type="ECO:0000256" key="1">
    <source>
        <dbReference type="SAM" id="MobiDB-lite"/>
    </source>
</evidence>
<organism evidence="2 3">
    <name type="scientific">Desulfopila aestuarii DSM 18488</name>
    <dbReference type="NCBI Taxonomy" id="1121416"/>
    <lineage>
        <taxon>Bacteria</taxon>
        <taxon>Pseudomonadati</taxon>
        <taxon>Thermodesulfobacteriota</taxon>
        <taxon>Desulfobulbia</taxon>
        <taxon>Desulfobulbales</taxon>
        <taxon>Desulfocapsaceae</taxon>
        <taxon>Desulfopila</taxon>
    </lineage>
</organism>
<evidence type="ECO:0000313" key="2">
    <source>
        <dbReference type="EMBL" id="SHO52542.1"/>
    </source>
</evidence>
<dbReference type="STRING" id="1121416.SAMN02745220_04612"/>
<proteinExistence type="predicted"/>